<dbReference type="Gramene" id="mRNA:HanXRQr2_Chr09g0393091">
    <property type="protein sequence ID" value="mRNA:HanXRQr2_Chr09g0393091"/>
    <property type="gene ID" value="HanXRQr2_Chr09g0393091"/>
</dbReference>
<dbReference type="AlphaFoldDB" id="A0A251TXJ7"/>
<evidence type="ECO:0000313" key="3">
    <source>
        <dbReference type="EMBL" id="OTG15473.1"/>
    </source>
</evidence>
<sequence>MASKSRLLPRGPSRRSSSSMLIFSIMIICSFFVLILLALGILSIPSNSNDSPKAHDLNSIVHRTTTVDRSEKKEDKDRSDQWVEVISWEPRAVVYHNFLVRVLYIYNFFYLYLLCVV</sequence>
<reference evidence="2 4" key="1">
    <citation type="journal article" date="2017" name="Nature">
        <title>The sunflower genome provides insights into oil metabolism, flowering and Asterid evolution.</title>
        <authorList>
            <person name="Badouin H."/>
            <person name="Gouzy J."/>
            <person name="Grassa C.J."/>
            <person name="Murat F."/>
            <person name="Staton S.E."/>
            <person name="Cottret L."/>
            <person name="Lelandais-Briere C."/>
            <person name="Owens G.L."/>
            <person name="Carrere S."/>
            <person name="Mayjonade B."/>
            <person name="Legrand L."/>
            <person name="Gill N."/>
            <person name="Kane N.C."/>
            <person name="Bowers J.E."/>
            <person name="Hubner S."/>
            <person name="Bellec A."/>
            <person name="Berard A."/>
            <person name="Berges H."/>
            <person name="Blanchet N."/>
            <person name="Boniface M.C."/>
            <person name="Brunel D."/>
            <person name="Catrice O."/>
            <person name="Chaidir N."/>
            <person name="Claudel C."/>
            <person name="Donnadieu C."/>
            <person name="Faraut T."/>
            <person name="Fievet G."/>
            <person name="Helmstetter N."/>
            <person name="King M."/>
            <person name="Knapp S.J."/>
            <person name="Lai Z."/>
            <person name="Le Paslier M.C."/>
            <person name="Lippi Y."/>
            <person name="Lorenzon L."/>
            <person name="Mandel J.R."/>
            <person name="Marage G."/>
            <person name="Marchand G."/>
            <person name="Marquand E."/>
            <person name="Bret-Mestries E."/>
            <person name="Morien E."/>
            <person name="Nambeesan S."/>
            <person name="Nguyen T."/>
            <person name="Pegot-Espagnet P."/>
            <person name="Pouilly N."/>
            <person name="Raftis F."/>
            <person name="Sallet E."/>
            <person name="Schiex T."/>
            <person name="Thomas J."/>
            <person name="Vandecasteele C."/>
            <person name="Vares D."/>
            <person name="Vear F."/>
            <person name="Vautrin S."/>
            <person name="Crespi M."/>
            <person name="Mangin B."/>
            <person name="Burke J.M."/>
            <person name="Salse J."/>
            <person name="Munos S."/>
            <person name="Vincourt P."/>
            <person name="Rieseberg L.H."/>
            <person name="Langlade N.B."/>
        </authorList>
    </citation>
    <scope>NUCLEOTIDE SEQUENCE [LARGE SCALE GENOMIC DNA]</scope>
    <source>
        <strain evidence="4">cv. SF193</strain>
        <tissue evidence="2">Leaves</tissue>
    </source>
</reference>
<keyword evidence="2" id="KW-0560">Oxidoreductase</keyword>
<name>A0A251TXJ7_HELAN</name>
<keyword evidence="4" id="KW-1185">Reference proteome</keyword>
<evidence type="ECO:0000256" key="1">
    <source>
        <dbReference type="SAM" id="Phobius"/>
    </source>
</evidence>
<feature type="transmembrane region" description="Helical" evidence="1">
    <location>
        <begin position="21"/>
        <end position="44"/>
    </location>
</feature>
<dbReference type="InParanoid" id="A0A251TXJ7"/>
<accession>A0A251TXJ7</accession>
<dbReference type="Proteomes" id="UP000215914">
    <property type="component" value="Chromosome 9"/>
</dbReference>
<keyword evidence="1" id="KW-1133">Transmembrane helix</keyword>
<gene>
    <name evidence="3" type="ORF">HannXRQ_Chr09g0260761</name>
    <name evidence="2" type="ORF">HanXRQr2_Chr09g0393091</name>
</gene>
<keyword evidence="1" id="KW-0472">Membrane</keyword>
<reference evidence="3" key="2">
    <citation type="submission" date="2017-02" db="EMBL/GenBank/DDBJ databases">
        <title>Sunflower complete genome.</title>
        <authorList>
            <person name="Langlade N."/>
            <person name="Munos S."/>
        </authorList>
    </citation>
    <scope>NUCLEOTIDE SEQUENCE [LARGE SCALE GENOMIC DNA]</scope>
    <source>
        <tissue evidence="3">Leaves</tissue>
    </source>
</reference>
<keyword evidence="1" id="KW-0812">Transmembrane</keyword>
<organism evidence="3 4">
    <name type="scientific">Helianthus annuus</name>
    <name type="common">Common sunflower</name>
    <dbReference type="NCBI Taxonomy" id="4232"/>
    <lineage>
        <taxon>Eukaryota</taxon>
        <taxon>Viridiplantae</taxon>
        <taxon>Streptophyta</taxon>
        <taxon>Embryophyta</taxon>
        <taxon>Tracheophyta</taxon>
        <taxon>Spermatophyta</taxon>
        <taxon>Magnoliopsida</taxon>
        <taxon>eudicotyledons</taxon>
        <taxon>Gunneridae</taxon>
        <taxon>Pentapetalae</taxon>
        <taxon>asterids</taxon>
        <taxon>campanulids</taxon>
        <taxon>Asterales</taxon>
        <taxon>Asteraceae</taxon>
        <taxon>Asteroideae</taxon>
        <taxon>Heliantheae alliance</taxon>
        <taxon>Heliantheae</taxon>
        <taxon>Helianthus</taxon>
    </lineage>
</organism>
<reference evidence="2" key="3">
    <citation type="submission" date="2020-06" db="EMBL/GenBank/DDBJ databases">
        <title>Helianthus annuus Genome sequencing and assembly Release 2.</title>
        <authorList>
            <person name="Gouzy J."/>
            <person name="Langlade N."/>
            <person name="Munos S."/>
        </authorList>
    </citation>
    <scope>NUCLEOTIDE SEQUENCE</scope>
    <source>
        <tissue evidence="2">Leaves</tissue>
    </source>
</reference>
<protein>
    <submittedName>
        <fullName evidence="2">Procollagen-proline 4-dioxygenase</fullName>
        <ecNumber evidence="2">1.14.11.2</ecNumber>
    </submittedName>
</protein>
<proteinExistence type="predicted"/>
<dbReference type="EC" id="1.14.11.2" evidence="2"/>
<dbReference type="EMBL" id="MNCJ02000324">
    <property type="protein sequence ID" value="KAF5791301.1"/>
    <property type="molecule type" value="Genomic_DNA"/>
</dbReference>
<evidence type="ECO:0000313" key="4">
    <source>
        <dbReference type="Proteomes" id="UP000215914"/>
    </source>
</evidence>
<dbReference type="EMBL" id="CM007898">
    <property type="protein sequence ID" value="OTG15473.1"/>
    <property type="molecule type" value="Genomic_DNA"/>
</dbReference>
<evidence type="ECO:0000313" key="2">
    <source>
        <dbReference type="EMBL" id="KAF5791301.1"/>
    </source>
</evidence>
<feature type="transmembrane region" description="Helical" evidence="1">
    <location>
        <begin position="98"/>
        <end position="116"/>
    </location>
</feature>
<dbReference type="OMA" id="RVLYIYN"/>
<dbReference type="GO" id="GO:0004656">
    <property type="term" value="F:procollagen-proline 4-dioxygenase activity"/>
    <property type="evidence" value="ECO:0007669"/>
    <property type="project" value="UniProtKB-EC"/>
</dbReference>